<dbReference type="InterPro" id="IPR036915">
    <property type="entry name" value="Cyclin-like_sf"/>
</dbReference>
<dbReference type="GO" id="GO:0005700">
    <property type="term" value="C:polytene chromosome"/>
    <property type="evidence" value="ECO:0007669"/>
    <property type="project" value="EnsemblMetazoa"/>
</dbReference>
<dbReference type="GO" id="GO:0046628">
    <property type="term" value="P:positive regulation of insulin receptor signaling pathway"/>
    <property type="evidence" value="ECO:0007669"/>
    <property type="project" value="EnsemblMetazoa"/>
</dbReference>
<dbReference type="GO" id="GO:0004864">
    <property type="term" value="F:protein phosphatase inhibitor activity"/>
    <property type="evidence" value="ECO:0007669"/>
    <property type="project" value="EnsemblMetazoa"/>
</dbReference>
<dbReference type="OMA" id="YQKYDQQ"/>
<dbReference type="Gene3D" id="1.10.472.10">
    <property type="entry name" value="Cyclin-like"/>
    <property type="match status" value="2"/>
</dbReference>
<keyword evidence="4" id="KW-1185">Reference proteome</keyword>
<gene>
    <name evidence="3" type="primary">Dere\GG11862</name>
    <name evidence="3" type="ORF">Dere_GG11862</name>
</gene>
<evidence type="ECO:0000256" key="1">
    <source>
        <dbReference type="RuleBase" id="RU000383"/>
    </source>
</evidence>
<dbReference type="InterPro" id="IPR039361">
    <property type="entry name" value="Cyclin"/>
</dbReference>
<dbReference type="KEGG" id="der:6554735"/>
<dbReference type="GO" id="GO:0045746">
    <property type="term" value="P:negative regulation of Notch signaling pathway"/>
    <property type="evidence" value="ECO:0007669"/>
    <property type="project" value="EnsemblMetazoa"/>
</dbReference>
<dbReference type="GO" id="GO:2000134">
    <property type="term" value="P:negative regulation of G1/S transition of mitotic cell cycle"/>
    <property type="evidence" value="ECO:0007669"/>
    <property type="project" value="EnsemblMetazoa"/>
</dbReference>
<dbReference type="GO" id="GO:0060429">
    <property type="term" value="P:epithelium development"/>
    <property type="evidence" value="ECO:0007669"/>
    <property type="project" value="EnsemblMetazoa"/>
</dbReference>
<dbReference type="GO" id="GO:0045927">
    <property type="term" value="P:positive regulation of growth"/>
    <property type="evidence" value="ECO:0007669"/>
    <property type="project" value="EnsemblMetazoa"/>
</dbReference>
<dbReference type="InterPro" id="IPR013763">
    <property type="entry name" value="Cyclin-like_dom"/>
</dbReference>
<accession>B3P526</accession>
<evidence type="ECO:0000259" key="2">
    <source>
        <dbReference type="SMART" id="SM00385"/>
    </source>
</evidence>
<dbReference type="InterPro" id="IPR006671">
    <property type="entry name" value="Cyclin_N"/>
</dbReference>
<dbReference type="PhylomeDB" id="B3P526"/>
<organism evidence="3 4">
    <name type="scientific">Drosophila erecta</name>
    <name type="common">Fruit fly</name>
    <dbReference type="NCBI Taxonomy" id="7220"/>
    <lineage>
        <taxon>Eukaryota</taxon>
        <taxon>Metazoa</taxon>
        <taxon>Ecdysozoa</taxon>
        <taxon>Arthropoda</taxon>
        <taxon>Hexapoda</taxon>
        <taxon>Insecta</taxon>
        <taxon>Pterygota</taxon>
        <taxon>Neoptera</taxon>
        <taxon>Endopterygota</taxon>
        <taxon>Diptera</taxon>
        <taxon>Brachycera</taxon>
        <taxon>Muscomorpha</taxon>
        <taxon>Ephydroidea</taxon>
        <taxon>Drosophilidae</taxon>
        <taxon>Drosophila</taxon>
        <taxon>Sophophora</taxon>
    </lineage>
</organism>
<proteinExistence type="inferred from homology"/>
<dbReference type="CDD" id="cd20523">
    <property type="entry name" value="CYCLIN_CCNG"/>
    <property type="match status" value="1"/>
</dbReference>
<reference evidence="3 4" key="1">
    <citation type="journal article" date="2007" name="Nature">
        <title>Evolution of genes and genomes on the Drosophila phylogeny.</title>
        <authorList>
            <consortium name="Drosophila 12 Genomes Consortium"/>
            <person name="Clark A.G."/>
            <person name="Eisen M.B."/>
            <person name="Smith D.R."/>
            <person name="Bergman C.M."/>
            <person name="Oliver B."/>
            <person name="Markow T.A."/>
            <person name="Kaufman T.C."/>
            <person name="Kellis M."/>
            <person name="Gelbart W."/>
            <person name="Iyer V.N."/>
            <person name="Pollard D.A."/>
            <person name="Sackton T.B."/>
            <person name="Larracuente A.M."/>
            <person name="Singh N.D."/>
            <person name="Abad J.P."/>
            <person name="Abt D.N."/>
            <person name="Adryan B."/>
            <person name="Aguade M."/>
            <person name="Akashi H."/>
            <person name="Anderson W.W."/>
            <person name="Aquadro C.F."/>
            <person name="Ardell D.H."/>
            <person name="Arguello R."/>
            <person name="Artieri C.G."/>
            <person name="Barbash D.A."/>
            <person name="Barker D."/>
            <person name="Barsanti P."/>
            <person name="Batterham P."/>
            <person name="Batzoglou S."/>
            <person name="Begun D."/>
            <person name="Bhutkar A."/>
            <person name="Blanco E."/>
            <person name="Bosak S.A."/>
            <person name="Bradley R.K."/>
            <person name="Brand A.D."/>
            <person name="Brent M.R."/>
            <person name="Brooks A.N."/>
            <person name="Brown R.H."/>
            <person name="Butlin R.K."/>
            <person name="Caggese C."/>
            <person name="Calvi B.R."/>
            <person name="Bernardo de Carvalho A."/>
            <person name="Caspi A."/>
            <person name="Castrezana S."/>
            <person name="Celniker S.E."/>
            <person name="Chang J.L."/>
            <person name="Chapple C."/>
            <person name="Chatterji S."/>
            <person name="Chinwalla A."/>
            <person name="Civetta A."/>
            <person name="Clifton S.W."/>
            <person name="Comeron J.M."/>
            <person name="Costello J.C."/>
            <person name="Coyne J.A."/>
            <person name="Daub J."/>
            <person name="David R.G."/>
            <person name="Delcher A.L."/>
            <person name="Delehaunty K."/>
            <person name="Do C.B."/>
            <person name="Ebling H."/>
            <person name="Edwards K."/>
            <person name="Eickbush T."/>
            <person name="Evans J.D."/>
            <person name="Filipski A."/>
            <person name="Findeiss S."/>
            <person name="Freyhult E."/>
            <person name="Fulton L."/>
            <person name="Fulton R."/>
            <person name="Garcia A.C."/>
            <person name="Gardiner A."/>
            <person name="Garfield D.A."/>
            <person name="Garvin B.E."/>
            <person name="Gibson G."/>
            <person name="Gilbert D."/>
            <person name="Gnerre S."/>
            <person name="Godfrey J."/>
            <person name="Good R."/>
            <person name="Gotea V."/>
            <person name="Gravely B."/>
            <person name="Greenberg A.J."/>
            <person name="Griffiths-Jones S."/>
            <person name="Gross S."/>
            <person name="Guigo R."/>
            <person name="Gustafson E.A."/>
            <person name="Haerty W."/>
            <person name="Hahn M.W."/>
            <person name="Halligan D.L."/>
            <person name="Halpern A.L."/>
            <person name="Halter G.M."/>
            <person name="Han M.V."/>
            <person name="Heger A."/>
            <person name="Hillier L."/>
            <person name="Hinrichs A.S."/>
            <person name="Holmes I."/>
            <person name="Hoskins R.A."/>
            <person name="Hubisz M.J."/>
            <person name="Hultmark D."/>
            <person name="Huntley M.A."/>
            <person name="Jaffe D.B."/>
            <person name="Jagadeeshan S."/>
            <person name="Jeck W.R."/>
            <person name="Johnson J."/>
            <person name="Jones C.D."/>
            <person name="Jordan W.C."/>
            <person name="Karpen G.H."/>
            <person name="Kataoka E."/>
            <person name="Keightley P.D."/>
            <person name="Kheradpour P."/>
            <person name="Kirkness E.F."/>
            <person name="Koerich L.B."/>
            <person name="Kristiansen K."/>
            <person name="Kudrna D."/>
            <person name="Kulathinal R.J."/>
            <person name="Kumar S."/>
            <person name="Kwok R."/>
            <person name="Lander E."/>
            <person name="Langley C.H."/>
            <person name="Lapoint R."/>
            <person name="Lazzaro B.P."/>
            <person name="Lee S.J."/>
            <person name="Levesque L."/>
            <person name="Li R."/>
            <person name="Lin C.F."/>
            <person name="Lin M.F."/>
            <person name="Lindblad-Toh K."/>
            <person name="Llopart A."/>
            <person name="Long M."/>
            <person name="Low L."/>
            <person name="Lozovsky E."/>
            <person name="Lu J."/>
            <person name="Luo M."/>
            <person name="Machado C.A."/>
            <person name="Makalowski W."/>
            <person name="Marzo M."/>
            <person name="Matsuda M."/>
            <person name="Matzkin L."/>
            <person name="McAllister B."/>
            <person name="McBride C.S."/>
            <person name="McKernan B."/>
            <person name="McKernan K."/>
            <person name="Mendez-Lago M."/>
            <person name="Minx P."/>
            <person name="Mollenhauer M.U."/>
            <person name="Montooth K."/>
            <person name="Mount S.M."/>
            <person name="Mu X."/>
            <person name="Myers E."/>
            <person name="Negre B."/>
            <person name="Newfeld S."/>
            <person name="Nielsen R."/>
            <person name="Noor M.A."/>
            <person name="O'Grady P."/>
            <person name="Pachter L."/>
            <person name="Papaceit M."/>
            <person name="Parisi M.J."/>
            <person name="Parisi M."/>
            <person name="Parts L."/>
            <person name="Pedersen J.S."/>
            <person name="Pesole G."/>
            <person name="Phillippy A.M."/>
            <person name="Ponting C.P."/>
            <person name="Pop M."/>
            <person name="Porcelli D."/>
            <person name="Powell J.R."/>
            <person name="Prohaska S."/>
            <person name="Pruitt K."/>
            <person name="Puig M."/>
            <person name="Quesneville H."/>
            <person name="Ram K.R."/>
            <person name="Rand D."/>
            <person name="Rasmussen M.D."/>
            <person name="Reed L.K."/>
            <person name="Reenan R."/>
            <person name="Reily A."/>
            <person name="Remington K.A."/>
            <person name="Rieger T.T."/>
            <person name="Ritchie M.G."/>
            <person name="Robin C."/>
            <person name="Rogers Y.H."/>
            <person name="Rohde C."/>
            <person name="Rozas J."/>
            <person name="Rubenfield M.J."/>
            <person name="Ruiz A."/>
            <person name="Russo S."/>
            <person name="Salzberg S.L."/>
            <person name="Sanchez-Gracia A."/>
            <person name="Saranga D.J."/>
            <person name="Sato H."/>
            <person name="Schaeffer S.W."/>
            <person name="Schatz M.C."/>
            <person name="Schlenke T."/>
            <person name="Schwartz R."/>
            <person name="Segarra C."/>
            <person name="Singh R.S."/>
            <person name="Sirot L."/>
            <person name="Sirota M."/>
            <person name="Sisneros N.B."/>
            <person name="Smith C.D."/>
            <person name="Smith T.F."/>
            <person name="Spieth J."/>
            <person name="Stage D.E."/>
            <person name="Stark A."/>
            <person name="Stephan W."/>
            <person name="Strausberg R.L."/>
            <person name="Strempel S."/>
            <person name="Sturgill D."/>
            <person name="Sutton G."/>
            <person name="Sutton G.G."/>
            <person name="Tao W."/>
            <person name="Teichmann S."/>
            <person name="Tobari Y.N."/>
            <person name="Tomimura Y."/>
            <person name="Tsolas J.M."/>
            <person name="Valente V.L."/>
            <person name="Venter E."/>
            <person name="Venter J.C."/>
            <person name="Vicario S."/>
            <person name="Vieira F.G."/>
            <person name="Vilella A.J."/>
            <person name="Villasante A."/>
            <person name="Walenz B."/>
            <person name="Wang J."/>
            <person name="Wasserman M."/>
            <person name="Watts T."/>
            <person name="Wilson D."/>
            <person name="Wilson R.K."/>
            <person name="Wing R.A."/>
            <person name="Wolfner M.F."/>
            <person name="Wong A."/>
            <person name="Wong G.K."/>
            <person name="Wu C.I."/>
            <person name="Wu G."/>
            <person name="Yamamoto D."/>
            <person name="Yang H.P."/>
            <person name="Yang S.P."/>
            <person name="Yorke J.A."/>
            <person name="Yoshida K."/>
            <person name="Zdobnov E."/>
            <person name="Zhang P."/>
            <person name="Zhang Y."/>
            <person name="Zimin A.V."/>
            <person name="Baldwin J."/>
            <person name="Abdouelleil A."/>
            <person name="Abdulkadir J."/>
            <person name="Abebe A."/>
            <person name="Abera B."/>
            <person name="Abreu J."/>
            <person name="Acer S.C."/>
            <person name="Aftuck L."/>
            <person name="Alexander A."/>
            <person name="An P."/>
            <person name="Anderson E."/>
            <person name="Anderson S."/>
            <person name="Arachi H."/>
            <person name="Azer M."/>
            <person name="Bachantsang P."/>
            <person name="Barry A."/>
            <person name="Bayul T."/>
            <person name="Berlin A."/>
            <person name="Bessette D."/>
            <person name="Bloom T."/>
            <person name="Blye J."/>
            <person name="Boguslavskiy L."/>
            <person name="Bonnet C."/>
            <person name="Boukhgalter B."/>
            <person name="Bourzgui I."/>
            <person name="Brown A."/>
            <person name="Cahill P."/>
            <person name="Channer S."/>
            <person name="Cheshatsang Y."/>
            <person name="Chuda L."/>
            <person name="Citroen M."/>
            <person name="Collymore A."/>
            <person name="Cooke P."/>
            <person name="Costello M."/>
            <person name="D'Aco K."/>
            <person name="Daza R."/>
            <person name="De Haan G."/>
            <person name="DeGray S."/>
            <person name="DeMaso C."/>
            <person name="Dhargay N."/>
            <person name="Dooley K."/>
            <person name="Dooley E."/>
            <person name="Doricent M."/>
            <person name="Dorje P."/>
            <person name="Dorjee K."/>
            <person name="Dupes A."/>
            <person name="Elong R."/>
            <person name="Falk J."/>
            <person name="Farina A."/>
            <person name="Faro S."/>
            <person name="Ferguson D."/>
            <person name="Fisher S."/>
            <person name="Foley C.D."/>
            <person name="Franke A."/>
            <person name="Friedrich D."/>
            <person name="Gadbois L."/>
            <person name="Gearin G."/>
            <person name="Gearin C.R."/>
            <person name="Giannoukos G."/>
            <person name="Goode T."/>
            <person name="Graham J."/>
            <person name="Grandbois E."/>
            <person name="Grewal S."/>
            <person name="Gyaltsen K."/>
            <person name="Hafez N."/>
            <person name="Hagos B."/>
            <person name="Hall J."/>
            <person name="Henson C."/>
            <person name="Hollinger A."/>
            <person name="Honan T."/>
            <person name="Huard M.D."/>
            <person name="Hughes L."/>
            <person name="Hurhula B."/>
            <person name="Husby M.E."/>
            <person name="Kamat A."/>
            <person name="Kanga B."/>
            <person name="Kashin S."/>
            <person name="Khazanovich D."/>
            <person name="Kisner P."/>
            <person name="Lance K."/>
            <person name="Lara M."/>
            <person name="Lee W."/>
            <person name="Lennon N."/>
            <person name="Letendre F."/>
            <person name="LeVine R."/>
            <person name="Lipovsky A."/>
            <person name="Liu X."/>
            <person name="Liu J."/>
            <person name="Liu S."/>
            <person name="Lokyitsang T."/>
            <person name="Lokyitsang Y."/>
            <person name="Lubonja R."/>
            <person name="Lui A."/>
            <person name="MacDonald P."/>
            <person name="Magnisalis V."/>
            <person name="Maru K."/>
            <person name="Matthews C."/>
            <person name="McCusker W."/>
            <person name="McDonough S."/>
            <person name="Mehta T."/>
            <person name="Meldrim J."/>
            <person name="Meneus L."/>
            <person name="Mihai O."/>
            <person name="Mihalev A."/>
            <person name="Mihova T."/>
            <person name="Mittelman R."/>
            <person name="Mlenga V."/>
            <person name="Montmayeur A."/>
            <person name="Mulrain L."/>
            <person name="Navidi A."/>
            <person name="Naylor J."/>
            <person name="Negash T."/>
            <person name="Nguyen T."/>
            <person name="Nguyen N."/>
            <person name="Nicol R."/>
            <person name="Norbu C."/>
            <person name="Norbu N."/>
            <person name="Novod N."/>
            <person name="O'Neill B."/>
            <person name="Osman S."/>
            <person name="Markiewicz E."/>
            <person name="Oyono O.L."/>
            <person name="Patti C."/>
            <person name="Phunkhang P."/>
            <person name="Pierre F."/>
            <person name="Priest M."/>
            <person name="Raghuraman S."/>
            <person name="Rege F."/>
            <person name="Reyes R."/>
            <person name="Rise C."/>
            <person name="Rogov P."/>
            <person name="Ross K."/>
            <person name="Ryan E."/>
            <person name="Settipalli S."/>
            <person name="Shea T."/>
            <person name="Sherpa N."/>
            <person name="Shi L."/>
            <person name="Shih D."/>
            <person name="Sparrow T."/>
            <person name="Spaulding J."/>
            <person name="Stalker J."/>
            <person name="Stange-Thomann N."/>
            <person name="Stavropoulos S."/>
            <person name="Stone C."/>
            <person name="Strader C."/>
            <person name="Tesfaye S."/>
            <person name="Thomson T."/>
            <person name="Thoulutsang Y."/>
            <person name="Thoulutsang D."/>
            <person name="Topham K."/>
            <person name="Topping I."/>
            <person name="Tsamla T."/>
            <person name="Vassiliev H."/>
            <person name="Vo A."/>
            <person name="Wangchuk T."/>
            <person name="Wangdi T."/>
            <person name="Weiand M."/>
            <person name="Wilkinson J."/>
            <person name="Wilson A."/>
            <person name="Yadav S."/>
            <person name="Young G."/>
            <person name="Yu Q."/>
            <person name="Zembek L."/>
            <person name="Zhong D."/>
            <person name="Zimmer A."/>
            <person name="Zwirko Z."/>
            <person name="Jaffe D.B."/>
            <person name="Alvarez P."/>
            <person name="Brockman W."/>
            <person name="Butler J."/>
            <person name="Chin C."/>
            <person name="Gnerre S."/>
            <person name="Grabherr M."/>
            <person name="Kleber M."/>
            <person name="Mauceli E."/>
            <person name="MacCallum I."/>
        </authorList>
    </citation>
    <scope>NUCLEOTIDE SEQUENCE [LARGE SCALE GENOMIC DNA]</scope>
    <source>
        <strain evidence="3 4">TSC#14021-0224.01</strain>
    </source>
</reference>
<dbReference type="GO" id="GO:0007143">
    <property type="term" value="P:female meiotic nuclear division"/>
    <property type="evidence" value="ECO:0007669"/>
    <property type="project" value="EnsemblMetazoa"/>
</dbReference>
<name>B3P526_DROER</name>
<dbReference type="HOGENOM" id="CLU_471956_0_0_1"/>
<feature type="domain" description="Cyclin-like" evidence="2">
    <location>
        <begin position="286"/>
        <end position="370"/>
    </location>
</feature>
<protein>
    <submittedName>
        <fullName evidence="3">GG11862</fullName>
    </submittedName>
</protein>
<dbReference type="eggNOG" id="KOG0653">
    <property type="taxonomic scope" value="Eukaryota"/>
</dbReference>
<dbReference type="PANTHER" id="PTHR10177">
    <property type="entry name" value="CYCLINS"/>
    <property type="match status" value="1"/>
</dbReference>
<dbReference type="EMBL" id="CH954182">
    <property type="protein sequence ID" value="EDV52940.1"/>
    <property type="molecule type" value="Genomic_DNA"/>
</dbReference>
<dbReference type="GO" id="GO:0000711">
    <property type="term" value="P:meiotic DNA repair synthesis"/>
    <property type="evidence" value="ECO:0007669"/>
    <property type="project" value="EnsemblMetazoa"/>
</dbReference>
<dbReference type="Pfam" id="PF00134">
    <property type="entry name" value="Cyclin_N"/>
    <property type="match status" value="1"/>
</dbReference>
<comment type="similarity">
    <text evidence="1">Belongs to the cyclin family.</text>
</comment>
<sequence>MSVPVRYSSAAAEYAAEVDCELESTLQQQQQLHLQQQYEQYQQYQQYQYQREQDIAYYCQLQAARQQEQLMQQRTSMSSSVMPGLNLPQDHQDHPAALLNGPHNNNIGLAMDAHSINAILVDDEQPSTSAQAAAAAAASACGSAAGPGPGLGSGSGLGGAIGGGKLANGINRNAEMPTDWMRIADEGRYGTPGAAGLEYQKYEQQQQLEDLAEAEAGAVGGASNNNGESSSSLKKLEDQLHALTSDELYETLKEYDVLQDKFHTVLLLPKESRREVTAGGRDGSAYVLRCLKMWYELPSDVLFSAMSLVDRFLDRMAVKPKHMACMSVASFHLAIKQLDLKPIPAEDLVTISQCGCTAGDLERMAGVIANKLGVQMGHAPITSVSYLRIYYALFRNLAKEIGGDFFKFYQQLIKLEELENRLEILMCDVKTTVITPSTLALVLICLHLDFHIKESYTRGSPELKHVFEYILFLQQYMRIPDRVFTCGFSIVSGILSHYNGQNKAPYKQRLVWKLSSRTLRVLRPINRFSSDLPTIEEGIPNALDDGLRSRTESISSEEEEDWPTSPIIPIFEQC</sequence>
<dbReference type="GO" id="GO:0051897">
    <property type="term" value="P:positive regulation of phosphatidylinositol 3-kinase/protein kinase B signal transduction"/>
    <property type="evidence" value="ECO:0007669"/>
    <property type="project" value="EnsemblMetazoa"/>
</dbReference>
<dbReference type="SMART" id="SM00385">
    <property type="entry name" value="CYCLIN"/>
    <property type="match status" value="1"/>
</dbReference>
<dbReference type="OrthoDB" id="769138at2759"/>
<evidence type="ECO:0000313" key="4">
    <source>
        <dbReference type="Proteomes" id="UP000008711"/>
    </source>
</evidence>
<dbReference type="Proteomes" id="UP000008711">
    <property type="component" value="Unassembled WGS sequence"/>
</dbReference>
<evidence type="ECO:0000313" key="3">
    <source>
        <dbReference type="EMBL" id="EDV52940.1"/>
    </source>
</evidence>
<keyword evidence="1" id="KW-0195">Cyclin</keyword>
<dbReference type="FunFam" id="1.10.472.10:FF:000118">
    <property type="entry name" value="Cyclin g"/>
    <property type="match status" value="1"/>
</dbReference>
<dbReference type="AlphaFoldDB" id="B3P526"/>
<dbReference type="SUPFAM" id="SSF47954">
    <property type="entry name" value="Cyclin-like"/>
    <property type="match status" value="1"/>
</dbReference>
<dbReference type="GO" id="GO:0006302">
    <property type="term" value="P:double-strand break repair"/>
    <property type="evidence" value="ECO:0007669"/>
    <property type="project" value="EnsemblMetazoa"/>
</dbReference>
<reference evidence="3 4" key="2">
    <citation type="journal article" date="2008" name="Bioinformatics">
        <title>Assembly reconciliation.</title>
        <authorList>
            <person name="Zimin A.V."/>
            <person name="Smith D.R."/>
            <person name="Sutton G."/>
            <person name="Yorke J.A."/>
        </authorList>
    </citation>
    <scope>NUCLEOTIDE SEQUENCE [LARGE SCALE GENOMIC DNA]</scope>
    <source>
        <strain evidence="3 4">TSC#14021-0224.01</strain>
    </source>
</reference>